<dbReference type="KEGG" id="glj:GKIL_1053"/>
<evidence type="ECO:0000313" key="18">
    <source>
        <dbReference type="Proteomes" id="UP000017396"/>
    </source>
</evidence>
<comment type="similarity">
    <text evidence="14 16">Belongs to the type III pantothenate kinase family.</text>
</comment>
<dbReference type="GO" id="GO:0046872">
    <property type="term" value="F:metal ion binding"/>
    <property type="evidence" value="ECO:0007669"/>
    <property type="project" value="UniProtKB-KW"/>
</dbReference>
<feature type="binding site" evidence="16">
    <location>
        <begin position="6"/>
        <end position="13"/>
    </location>
    <ligand>
        <name>ATP</name>
        <dbReference type="ChEBI" id="CHEBI:30616"/>
    </ligand>
</feature>
<keyword evidence="7 16" id="KW-0963">Cytoplasm</keyword>
<keyword evidence="8 16" id="KW-0808">Transferase</keyword>
<dbReference type="InterPro" id="IPR043129">
    <property type="entry name" value="ATPase_NBD"/>
</dbReference>
<organism evidence="17 18">
    <name type="scientific">Gloeobacter kilaueensis (strain ATCC BAA-2537 / CCAP 1431/1 / ULC 316 / JS1)</name>
    <dbReference type="NCBI Taxonomy" id="1183438"/>
    <lineage>
        <taxon>Bacteria</taxon>
        <taxon>Bacillati</taxon>
        <taxon>Cyanobacteriota</taxon>
        <taxon>Cyanophyceae</taxon>
        <taxon>Gloeobacterales</taxon>
        <taxon>Gloeobacteraceae</taxon>
        <taxon>Gloeobacter</taxon>
    </lineage>
</organism>
<evidence type="ECO:0000256" key="4">
    <source>
        <dbReference type="ARBA" id="ARBA00005225"/>
    </source>
</evidence>
<dbReference type="GO" id="GO:0015937">
    <property type="term" value="P:coenzyme A biosynthetic process"/>
    <property type="evidence" value="ECO:0007669"/>
    <property type="project" value="UniProtKB-UniRule"/>
</dbReference>
<keyword evidence="11 16" id="KW-0067">ATP-binding</keyword>
<keyword evidence="13 16" id="KW-0173">Coenzyme A biosynthesis</keyword>
<dbReference type="HAMAP" id="MF_01274">
    <property type="entry name" value="Pantothen_kinase_3"/>
    <property type="match status" value="1"/>
</dbReference>
<evidence type="ECO:0000256" key="8">
    <source>
        <dbReference type="ARBA" id="ARBA00022679"/>
    </source>
</evidence>
<gene>
    <name evidence="16 17" type="primary">coaX</name>
    <name evidence="17" type="ORF">GKIL_1053</name>
</gene>
<feature type="binding site" evidence="16">
    <location>
        <position position="102"/>
    </location>
    <ligand>
        <name>K(+)</name>
        <dbReference type="ChEBI" id="CHEBI:29103"/>
    </ligand>
</feature>
<evidence type="ECO:0000256" key="13">
    <source>
        <dbReference type="ARBA" id="ARBA00022993"/>
    </source>
</evidence>
<reference evidence="17 18" key="1">
    <citation type="journal article" date="2013" name="PLoS ONE">
        <title>Cultivation and Complete Genome Sequencing of Gloeobacter kilaueensis sp. nov., from a Lava Cave in Kilauea Caldera, Hawai'i.</title>
        <authorList>
            <person name="Saw J.H."/>
            <person name="Schatz M."/>
            <person name="Brown M.V."/>
            <person name="Kunkel D.D."/>
            <person name="Foster J.S."/>
            <person name="Shick H."/>
            <person name="Christensen S."/>
            <person name="Hou S."/>
            <person name="Wan X."/>
            <person name="Donachie S.P."/>
        </authorList>
    </citation>
    <scope>NUCLEOTIDE SEQUENCE [LARGE SCALE GENOMIC DNA]</scope>
    <source>
        <strain evidence="18">JS</strain>
    </source>
</reference>
<name>U5QI85_GLOK1</name>
<dbReference type="PANTHER" id="PTHR34265">
    <property type="entry name" value="TYPE III PANTOTHENATE KINASE"/>
    <property type="match status" value="1"/>
</dbReference>
<dbReference type="NCBIfam" id="TIGR00671">
    <property type="entry name" value="baf"/>
    <property type="match status" value="1"/>
</dbReference>
<evidence type="ECO:0000256" key="14">
    <source>
        <dbReference type="ARBA" id="ARBA00038036"/>
    </source>
</evidence>
<keyword evidence="10 16" id="KW-0418">Kinase</keyword>
<dbReference type="HOGENOM" id="CLU_066627_2_1_3"/>
<dbReference type="RefSeq" id="WP_023172367.1">
    <property type="nucleotide sequence ID" value="NC_022600.1"/>
</dbReference>
<evidence type="ECO:0000256" key="9">
    <source>
        <dbReference type="ARBA" id="ARBA00022741"/>
    </source>
</evidence>
<accession>U5QI85</accession>
<evidence type="ECO:0000256" key="2">
    <source>
        <dbReference type="ARBA" id="ARBA00001958"/>
    </source>
</evidence>
<comment type="function">
    <text evidence="16">Catalyzes the phosphorylation of pantothenate (Pan), the first step in CoA biosynthesis.</text>
</comment>
<comment type="subunit">
    <text evidence="5 16">Homodimer.</text>
</comment>
<dbReference type="UniPathway" id="UPA00241">
    <property type="reaction ID" value="UER00352"/>
</dbReference>
<evidence type="ECO:0000256" key="3">
    <source>
        <dbReference type="ARBA" id="ARBA00004496"/>
    </source>
</evidence>
<evidence type="ECO:0000256" key="7">
    <source>
        <dbReference type="ARBA" id="ARBA00022490"/>
    </source>
</evidence>
<evidence type="ECO:0000313" key="17">
    <source>
        <dbReference type="EMBL" id="AGY57299.1"/>
    </source>
</evidence>
<dbReference type="GO" id="GO:0005737">
    <property type="term" value="C:cytoplasm"/>
    <property type="evidence" value="ECO:0007669"/>
    <property type="project" value="UniProtKB-SubCell"/>
</dbReference>
<sequence>MWLAVNIGNSRQHWGWFDQSTLVAVADYPLDYWDRGSIAQAEAVIVASVVPEALAPWQAAGAQILTLEALPLAGTYTGLGIDRALNLIAAADACGLPVLVVDLGTAITVSSSDSEGRFGGGCILPGFRTQFRALAQDAAALPEVVLPEMVPALLSFSTVEAIQAGVAHVALLGLQHILQQWKIQWAGGITVATGGDSPWVQKQRPDLFDVYEPHLTLWGIQVTRCARQAHTS</sequence>
<comment type="catalytic activity">
    <reaction evidence="1 16">
        <text>(R)-pantothenate + ATP = (R)-4'-phosphopantothenate + ADP + H(+)</text>
        <dbReference type="Rhea" id="RHEA:16373"/>
        <dbReference type="ChEBI" id="CHEBI:10986"/>
        <dbReference type="ChEBI" id="CHEBI:15378"/>
        <dbReference type="ChEBI" id="CHEBI:29032"/>
        <dbReference type="ChEBI" id="CHEBI:30616"/>
        <dbReference type="ChEBI" id="CHEBI:456216"/>
        <dbReference type="EC" id="2.7.1.33"/>
    </reaction>
</comment>
<keyword evidence="12 16" id="KW-0630">Potassium</keyword>
<evidence type="ECO:0000256" key="12">
    <source>
        <dbReference type="ARBA" id="ARBA00022958"/>
    </source>
</evidence>
<dbReference type="PANTHER" id="PTHR34265:SF1">
    <property type="entry name" value="TYPE III PANTOTHENATE KINASE"/>
    <property type="match status" value="1"/>
</dbReference>
<dbReference type="GO" id="GO:0005524">
    <property type="term" value="F:ATP binding"/>
    <property type="evidence" value="ECO:0007669"/>
    <property type="project" value="UniProtKB-UniRule"/>
</dbReference>
<evidence type="ECO:0000256" key="6">
    <source>
        <dbReference type="ARBA" id="ARBA00012102"/>
    </source>
</evidence>
<evidence type="ECO:0000256" key="5">
    <source>
        <dbReference type="ARBA" id="ARBA00011738"/>
    </source>
</evidence>
<dbReference type="EMBL" id="CP003587">
    <property type="protein sequence ID" value="AGY57299.1"/>
    <property type="molecule type" value="Genomic_DNA"/>
</dbReference>
<evidence type="ECO:0000256" key="15">
    <source>
        <dbReference type="ARBA" id="ARBA00040883"/>
    </source>
</evidence>
<feature type="binding site" evidence="16">
    <location>
        <position position="158"/>
    </location>
    <ligand>
        <name>substrate</name>
    </ligand>
</feature>
<proteinExistence type="inferred from homology"/>
<dbReference type="SUPFAM" id="SSF53067">
    <property type="entry name" value="Actin-like ATPase domain"/>
    <property type="match status" value="2"/>
</dbReference>
<feature type="binding site" evidence="16">
    <location>
        <position position="105"/>
    </location>
    <ligand>
        <name>ATP</name>
        <dbReference type="ChEBI" id="CHEBI:30616"/>
    </ligand>
</feature>
<feature type="binding site" evidence="16">
    <location>
        <position position="76"/>
    </location>
    <ligand>
        <name>substrate</name>
    </ligand>
</feature>
<evidence type="ECO:0000256" key="16">
    <source>
        <dbReference type="HAMAP-Rule" id="MF_01274"/>
    </source>
</evidence>
<comment type="pathway">
    <text evidence="4 16">Cofactor biosynthesis; coenzyme A biosynthesis; CoA from (R)-pantothenate: step 1/5.</text>
</comment>
<dbReference type="AlphaFoldDB" id="U5QI85"/>
<dbReference type="InterPro" id="IPR004619">
    <property type="entry name" value="Type_III_PanK"/>
</dbReference>
<protein>
    <recommendedName>
        <fullName evidence="15 16">Type III pantothenate kinase</fullName>
        <ecNumber evidence="6 16">2.7.1.33</ecNumber>
    </recommendedName>
    <alternativeName>
        <fullName evidence="16">PanK-III</fullName>
    </alternativeName>
    <alternativeName>
        <fullName evidence="16">Pantothenic acid kinase</fullName>
    </alternativeName>
</protein>
<comment type="cofactor">
    <cofactor evidence="2">
        <name>K(+)</name>
        <dbReference type="ChEBI" id="CHEBI:29103"/>
    </cofactor>
</comment>
<evidence type="ECO:0000256" key="10">
    <source>
        <dbReference type="ARBA" id="ARBA00022777"/>
    </source>
</evidence>
<dbReference type="Proteomes" id="UP000017396">
    <property type="component" value="Chromosome"/>
</dbReference>
<comment type="subcellular location">
    <subcellularLocation>
        <location evidence="3 16">Cytoplasm</location>
    </subcellularLocation>
</comment>
<dbReference type="eggNOG" id="COG1521">
    <property type="taxonomic scope" value="Bacteria"/>
</dbReference>
<evidence type="ECO:0000256" key="1">
    <source>
        <dbReference type="ARBA" id="ARBA00001206"/>
    </source>
</evidence>
<dbReference type="OrthoDB" id="482945at2"/>
<feature type="binding site" evidence="16">
    <location>
        <begin position="80"/>
        <end position="83"/>
    </location>
    <ligand>
        <name>substrate</name>
    </ligand>
</feature>
<keyword evidence="18" id="KW-1185">Reference proteome</keyword>
<dbReference type="STRING" id="1183438.GKIL_1053"/>
<keyword evidence="16" id="KW-0479">Metal-binding</keyword>
<comment type="cofactor">
    <cofactor evidence="16">
        <name>NH4(+)</name>
        <dbReference type="ChEBI" id="CHEBI:28938"/>
    </cofactor>
    <cofactor evidence="16">
        <name>K(+)</name>
        <dbReference type="ChEBI" id="CHEBI:29103"/>
    </cofactor>
    <text evidence="16">A monovalent cation. Ammonium or potassium.</text>
</comment>
<evidence type="ECO:0000256" key="11">
    <source>
        <dbReference type="ARBA" id="ARBA00022840"/>
    </source>
</evidence>
<dbReference type="Pfam" id="PF03309">
    <property type="entry name" value="Pan_kinase"/>
    <property type="match status" value="1"/>
</dbReference>
<dbReference type="CDD" id="cd24015">
    <property type="entry name" value="ASKHA_NBD_PanK-III"/>
    <property type="match status" value="1"/>
</dbReference>
<keyword evidence="9 16" id="KW-0547">Nucleotide-binding</keyword>
<dbReference type="GO" id="GO:0004594">
    <property type="term" value="F:pantothenate kinase activity"/>
    <property type="evidence" value="ECO:0007669"/>
    <property type="project" value="UniProtKB-UniRule"/>
</dbReference>
<dbReference type="Gene3D" id="3.30.420.40">
    <property type="match status" value="1"/>
</dbReference>
<dbReference type="EC" id="2.7.1.33" evidence="6 16"/>
<feature type="active site" description="Proton acceptor" evidence="16">
    <location>
        <position position="82"/>
    </location>
</feature>